<accession>A0A397SYT3</accession>
<dbReference type="Proteomes" id="UP000265703">
    <property type="component" value="Unassembled WGS sequence"/>
</dbReference>
<keyword evidence="2" id="KW-1185">Reference proteome</keyword>
<proteinExistence type="predicted"/>
<evidence type="ECO:0000313" key="2">
    <source>
        <dbReference type="Proteomes" id="UP000265703"/>
    </source>
</evidence>
<organism evidence="1 2">
    <name type="scientific">Glomus cerebriforme</name>
    <dbReference type="NCBI Taxonomy" id="658196"/>
    <lineage>
        <taxon>Eukaryota</taxon>
        <taxon>Fungi</taxon>
        <taxon>Fungi incertae sedis</taxon>
        <taxon>Mucoromycota</taxon>
        <taxon>Glomeromycotina</taxon>
        <taxon>Glomeromycetes</taxon>
        <taxon>Glomerales</taxon>
        <taxon>Glomeraceae</taxon>
        <taxon>Glomus</taxon>
    </lineage>
</organism>
<dbReference type="AlphaFoldDB" id="A0A397SYT3"/>
<gene>
    <name evidence="1" type="ORF">C1645_822151</name>
</gene>
<evidence type="ECO:0000313" key="1">
    <source>
        <dbReference type="EMBL" id="RIA91360.1"/>
    </source>
</evidence>
<protein>
    <submittedName>
        <fullName evidence="1">Uncharacterized protein</fullName>
    </submittedName>
</protein>
<name>A0A397SYT3_9GLOM</name>
<sequence length="165" mass="19196">MSDKVDSIVYAKCCTNINQLYQLTNSSSNDINRMSFFYNPPGDNQIYHITCKLLLNENDDDTLSDHAFNYQLDDKNHYQINCILISPSLIVQFLNKKMYGIELRQTEEPQQEFLTFSNGQRDNLEFHLKEFLFNHLAPKQINKKPKVNVLTSSDADNKIISQPKL</sequence>
<reference evidence="1 2" key="1">
    <citation type="submission" date="2018-06" db="EMBL/GenBank/DDBJ databases">
        <title>Comparative genomics reveals the genomic features of Rhizophagus irregularis, R. cerebriforme, R. diaphanum and Gigaspora rosea, and their symbiotic lifestyle signature.</title>
        <authorList>
            <person name="Morin E."/>
            <person name="San Clemente H."/>
            <person name="Chen E.C.H."/>
            <person name="De La Providencia I."/>
            <person name="Hainaut M."/>
            <person name="Kuo A."/>
            <person name="Kohler A."/>
            <person name="Murat C."/>
            <person name="Tang N."/>
            <person name="Roy S."/>
            <person name="Loubradou J."/>
            <person name="Henrissat B."/>
            <person name="Grigoriev I.V."/>
            <person name="Corradi N."/>
            <person name="Roux C."/>
            <person name="Martin F.M."/>
        </authorList>
    </citation>
    <scope>NUCLEOTIDE SEQUENCE [LARGE SCALE GENOMIC DNA]</scope>
    <source>
        <strain evidence="1 2">DAOM 227022</strain>
    </source>
</reference>
<dbReference type="EMBL" id="QKYT01000154">
    <property type="protein sequence ID" value="RIA91360.1"/>
    <property type="molecule type" value="Genomic_DNA"/>
</dbReference>
<dbReference type="OrthoDB" id="2307457at2759"/>
<comment type="caution">
    <text evidence="1">The sequence shown here is derived from an EMBL/GenBank/DDBJ whole genome shotgun (WGS) entry which is preliminary data.</text>
</comment>